<dbReference type="STRING" id="6313.A0A0K0D650"/>
<protein>
    <submittedName>
        <fullName evidence="2">HORMA domain-containing protein</fullName>
    </submittedName>
</protein>
<organism evidence="1 2">
    <name type="scientific">Angiostrongylus cantonensis</name>
    <name type="common">Rat lungworm</name>
    <dbReference type="NCBI Taxonomy" id="6313"/>
    <lineage>
        <taxon>Eukaryota</taxon>
        <taxon>Metazoa</taxon>
        <taxon>Ecdysozoa</taxon>
        <taxon>Nematoda</taxon>
        <taxon>Chromadorea</taxon>
        <taxon>Rhabditida</taxon>
        <taxon>Rhabditina</taxon>
        <taxon>Rhabditomorpha</taxon>
        <taxon>Strongyloidea</taxon>
        <taxon>Metastrongylidae</taxon>
        <taxon>Angiostrongylus</taxon>
    </lineage>
</organism>
<name>A0A0K0D650_ANGCA</name>
<evidence type="ECO:0000313" key="1">
    <source>
        <dbReference type="Proteomes" id="UP000035642"/>
    </source>
</evidence>
<keyword evidence="1" id="KW-1185">Reference proteome</keyword>
<dbReference type="WBParaSite" id="ACAC_0000554501-mRNA-1">
    <property type="protein sequence ID" value="ACAC_0000554501-mRNA-1"/>
    <property type="gene ID" value="ACAC_0000554501"/>
</dbReference>
<reference evidence="2" key="2">
    <citation type="submission" date="2017-02" db="UniProtKB">
        <authorList>
            <consortium name="WormBaseParasite"/>
        </authorList>
    </citation>
    <scope>IDENTIFICATION</scope>
</reference>
<dbReference type="Proteomes" id="UP000035642">
    <property type="component" value="Unassembled WGS sequence"/>
</dbReference>
<dbReference type="AlphaFoldDB" id="A0A0K0D650"/>
<proteinExistence type="predicted"/>
<accession>A0A0K0D650</accession>
<reference evidence="1" key="1">
    <citation type="submission" date="2012-09" db="EMBL/GenBank/DDBJ databases">
        <authorList>
            <person name="Martin A.A."/>
        </authorList>
    </citation>
    <scope>NUCLEOTIDE SEQUENCE</scope>
</reference>
<sequence length="109" mass="12480">LVTITVAVDLYGESQRSTPLDEVVCVELKLRLRTMIAQLHMKYYSTRPDVLLSPNLPSRNSSFRRMVVLTAEIPAGEESDPMHDLQVIECVPFSDFSLHIFKIFALKYH</sequence>
<evidence type="ECO:0000313" key="2">
    <source>
        <dbReference type="WBParaSite" id="ACAC_0000554501-mRNA-1"/>
    </source>
</evidence>